<keyword evidence="2" id="KW-0963">Cytoplasm</keyword>
<feature type="region of interest" description="Disordered" evidence="6">
    <location>
        <begin position="1"/>
        <end position="37"/>
    </location>
</feature>
<feature type="region of interest" description="Disordered" evidence="6">
    <location>
        <begin position="54"/>
        <end position="142"/>
    </location>
</feature>
<keyword evidence="4 5" id="KW-0175">Coiled coil</keyword>
<accession>A0A1B0CLQ4</accession>
<evidence type="ECO:0000259" key="8">
    <source>
        <dbReference type="PROSITE" id="PS50010"/>
    </source>
</evidence>
<feature type="coiled-coil region" evidence="5">
    <location>
        <begin position="281"/>
        <end position="311"/>
    </location>
</feature>
<feature type="compositionally biased region" description="Basic and acidic residues" evidence="6">
    <location>
        <begin position="614"/>
        <end position="633"/>
    </location>
</feature>
<comment type="subcellular location">
    <subcellularLocation>
        <location evidence="1">Cytoplasm</location>
    </subcellularLocation>
</comment>
<feature type="region of interest" description="Disordered" evidence="6">
    <location>
        <begin position="830"/>
        <end position="857"/>
    </location>
</feature>
<feature type="domain" description="PH" evidence="7">
    <location>
        <begin position="418"/>
        <end position="530"/>
    </location>
</feature>
<dbReference type="CDD" id="cd00160">
    <property type="entry name" value="RhoGEF"/>
    <property type="match status" value="1"/>
</dbReference>
<dbReference type="PROSITE" id="PS50003">
    <property type="entry name" value="PH_DOMAIN"/>
    <property type="match status" value="1"/>
</dbReference>
<dbReference type="EMBL" id="AJWK01017541">
    <property type="status" value="NOT_ANNOTATED_CDS"/>
    <property type="molecule type" value="Genomic_DNA"/>
</dbReference>
<keyword evidence="3" id="KW-0597">Phosphoprotein</keyword>
<evidence type="ECO:0000256" key="5">
    <source>
        <dbReference type="SAM" id="Coils"/>
    </source>
</evidence>
<dbReference type="SMART" id="SM00325">
    <property type="entry name" value="RhoGEF"/>
    <property type="match status" value="1"/>
</dbReference>
<evidence type="ECO:0000256" key="6">
    <source>
        <dbReference type="SAM" id="MobiDB-lite"/>
    </source>
</evidence>
<dbReference type="EMBL" id="AJWK01017542">
    <property type="status" value="NOT_ANNOTATED_CDS"/>
    <property type="molecule type" value="Genomic_DNA"/>
</dbReference>
<dbReference type="PANTHER" id="PTHR45872:SF2">
    <property type="entry name" value="RHO GUANINE NUCLEOTIDE EXCHANGE FACTOR 2, ISOFORM D"/>
    <property type="match status" value="1"/>
</dbReference>
<dbReference type="GO" id="GO:0005085">
    <property type="term" value="F:guanyl-nucleotide exchange factor activity"/>
    <property type="evidence" value="ECO:0007669"/>
    <property type="project" value="InterPro"/>
</dbReference>
<proteinExistence type="predicted"/>
<protein>
    <recommendedName>
        <fullName evidence="11">Guanine nucleotide exchange factor</fullName>
    </recommendedName>
</protein>
<feature type="domain" description="DH" evidence="8">
    <location>
        <begin position="180"/>
        <end position="375"/>
    </location>
</feature>
<dbReference type="PANTHER" id="PTHR45872">
    <property type="entry name" value="RHO GUANINE NUCLEOTIDE EXCHANGE FACTOR 2, ISOFORM D"/>
    <property type="match status" value="1"/>
</dbReference>
<feature type="compositionally biased region" description="Low complexity" evidence="6">
    <location>
        <begin position="109"/>
        <end position="142"/>
    </location>
</feature>
<name>A0A1B0CLQ4_LUTLO</name>
<dbReference type="SMART" id="SM00233">
    <property type="entry name" value="PH"/>
    <property type="match status" value="1"/>
</dbReference>
<dbReference type="GO" id="GO:0001664">
    <property type="term" value="F:G protein-coupled receptor binding"/>
    <property type="evidence" value="ECO:0007669"/>
    <property type="project" value="TreeGrafter"/>
</dbReference>
<evidence type="ECO:0000313" key="10">
    <source>
        <dbReference type="Proteomes" id="UP000092461"/>
    </source>
</evidence>
<evidence type="ECO:0000256" key="3">
    <source>
        <dbReference type="ARBA" id="ARBA00022553"/>
    </source>
</evidence>
<dbReference type="EnsemblMetazoa" id="LLOJ005541-RA">
    <property type="protein sequence ID" value="LLOJ005541-PA"/>
    <property type="gene ID" value="LLOJ005541"/>
</dbReference>
<evidence type="ECO:0000313" key="9">
    <source>
        <dbReference type="EnsemblMetazoa" id="LLOJ005541-PA"/>
    </source>
</evidence>
<evidence type="ECO:0008006" key="11">
    <source>
        <dbReference type="Google" id="ProtNLM"/>
    </source>
</evidence>
<dbReference type="VEuPathDB" id="VectorBase:LLONM1_010737"/>
<organism evidence="9 10">
    <name type="scientific">Lutzomyia longipalpis</name>
    <name type="common">Sand fly</name>
    <dbReference type="NCBI Taxonomy" id="7200"/>
    <lineage>
        <taxon>Eukaryota</taxon>
        <taxon>Metazoa</taxon>
        <taxon>Ecdysozoa</taxon>
        <taxon>Arthropoda</taxon>
        <taxon>Hexapoda</taxon>
        <taxon>Insecta</taxon>
        <taxon>Pterygota</taxon>
        <taxon>Neoptera</taxon>
        <taxon>Endopterygota</taxon>
        <taxon>Diptera</taxon>
        <taxon>Nematocera</taxon>
        <taxon>Psychodoidea</taxon>
        <taxon>Psychodidae</taxon>
        <taxon>Lutzomyia</taxon>
        <taxon>Lutzomyia</taxon>
    </lineage>
</organism>
<keyword evidence="10" id="KW-1185">Reference proteome</keyword>
<sequence>RPLGTSVTRQPSDRRPDSGGSSHHHHHSHGSVGSASGGVSADFSHLLLRMFSKSKSAPVSVNRSESYKERLSHKRNRTNRRKTSNPSLTKTNDEQQVELGLTNTNYPASSSSSLSSNSLDSPSISFDGVGAPPAGAGAHPGLAPRQWVESEDEGGGDLETDWSSNVAADILHALSDAEKKRQEIINEIYQTERNHVRTLRLLEGIFMQPLQESGVLNAEHLHLLFPPALLILKDLHSSFEMQLKQRRIDSASLVGDIGDLLLAMFDGKSGEDLKENAAQFCARQQIALEALKEKRRKDENLQRLLTKAESHKACRRLQLKDLLPTALQRLTKYPLLFESLYKITVRVAPDNTTEADAIQKALDNSRDILNHVNQAVRVAEDAHKLQTIQKKLDKAAHDKEISSEIKLLMQNLDLTQHKLIHDGLLIMKKSPTTQLHGLLFEDIMVLLQKQDDRYVLKVLPNPGAGSAENKSKESVFYPIIKVNLILVRQSAVDKTTFFLINTSLSQMLELTTPSSSECKGWFKHISDAAEAYKARTRGSHDLNTELSSGGSKEKDSFEMTPDRNDLPGLAGTPGDQVATAIGATTVDKKSEDGQRRNETAREKRKSQKQQQKQQDMRFRSKKKNDSEESRESGNEDDDGDEEEDDDADEGKKEKFNGYSNSCSTRTLTQQCSLVAPSEVQITVSPSLTAEPVLTPAERLRRLDESIKGMLVEKQQIVCDMFRMPSEHFSAITDIAGQPEAPKDPSDLVLAAFAQVQSLTEALNDYTRVSQIQEISAVSMALCDDCHRTRAAGRQTHHPVLQREDSVHEDEDGYCEIVELQTIGPPARCEQQIKRRSTNSIPEETESEMRSEAQQKPTPVMGQIEVNEAYVGGGAHDVGSDKAKIELVETEGGIAEFCGPNRLLHATSLTPSVPCHLISSHTTALNALVSQLLETPPKEVEVGKKSTSTDNVDN</sequence>
<evidence type="ECO:0000256" key="4">
    <source>
        <dbReference type="ARBA" id="ARBA00023054"/>
    </source>
</evidence>
<dbReference type="GO" id="GO:0005737">
    <property type="term" value="C:cytoplasm"/>
    <property type="evidence" value="ECO:0007669"/>
    <property type="project" value="UniProtKB-SubCell"/>
</dbReference>
<dbReference type="Proteomes" id="UP000092461">
    <property type="component" value="Unassembled WGS sequence"/>
</dbReference>
<feature type="region of interest" description="Disordered" evidence="6">
    <location>
        <begin position="540"/>
        <end position="661"/>
    </location>
</feature>
<dbReference type="InterPro" id="IPR035899">
    <property type="entry name" value="DBL_dom_sf"/>
</dbReference>
<dbReference type="Gene3D" id="1.20.900.10">
    <property type="entry name" value="Dbl homology (DH) domain"/>
    <property type="match status" value="1"/>
</dbReference>
<dbReference type="InterPro" id="IPR011993">
    <property type="entry name" value="PH-like_dom_sf"/>
</dbReference>
<feature type="compositionally biased region" description="Basic and acidic residues" evidence="6">
    <location>
        <begin position="551"/>
        <end position="565"/>
    </location>
</feature>
<dbReference type="EMBL" id="AJWK01017543">
    <property type="status" value="NOT_ANNOTATED_CDS"/>
    <property type="molecule type" value="Genomic_DNA"/>
</dbReference>
<dbReference type="InterPro" id="IPR000219">
    <property type="entry name" value="DH_dom"/>
</dbReference>
<feature type="compositionally biased region" description="Basic residues" evidence="6">
    <location>
        <begin position="71"/>
        <end position="83"/>
    </location>
</feature>
<dbReference type="Pfam" id="PF00621">
    <property type="entry name" value="RhoGEF"/>
    <property type="match status" value="1"/>
</dbReference>
<dbReference type="PROSITE" id="PS50010">
    <property type="entry name" value="DH_2"/>
    <property type="match status" value="1"/>
</dbReference>
<evidence type="ECO:0000259" key="7">
    <source>
        <dbReference type="PROSITE" id="PS50003"/>
    </source>
</evidence>
<dbReference type="GO" id="GO:0007186">
    <property type="term" value="P:G protein-coupled receptor signaling pathway"/>
    <property type="evidence" value="ECO:0007669"/>
    <property type="project" value="TreeGrafter"/>
</dbReference>
<dbReference type="EMBL" id="AJWK01017540">
    <property type="status" value="NOT_ANNOTATED_CDS"/>
    <property type="molecule type" value="Genomic_DNA"/>
</dbReference>
<reference evidence="9" key="1">
    <citation type="submission" date="2020-05" db="UniProtKB">
        <authorList>
            <consortium name="EnsemblMetazoa"/>
        </authorList>
    </citation>
    <scope>IDENTIFICATION</scope>
    <source>
        <strain evidence="9">Jacobina</strain>
    </source>
</reference>
<dbReference type="SUPFAM" id="SSF48065">
    <property type="entry name" value="DBL homology domain (DH-domain)"/>
    <property type="match status" value="1"/>
</dbReference>
<dbReference type="SUPFAM" id="SSF50729">
    <property type="entry name" value="PH domain-like"/>
    <property type="match status" value="1"/>
</dbReference>
<feature type="compositionally biased region" description="Polar residues" evidence="6">
    <location>
        <begin position="54"/>
        <end position="64"/>
    </location>
</feature>
<dbReference type="InterPro" id="IPR041020">
    <property type="entry name" value="PH_16"/>
</dbReference>
<dbReference type="AlphaFoldDB" id="A0A1B0CLQ4"/>
<evidence type="ECO:0000256" key="1">
    <source>
        <dbReference type="ARBA" id="ARBA00004496"/>
    </source>
</evidence>
<evidence type="ECO:0000256" key="2">
    <source>
        <dbReference type="ARBA" id="ARBA00022490"/>
    </source>
</evidence>
<dbReference type="Pfam" id="PF17838">
    <property type="entry name" value="PH_16"/>
    <property type="match status" value="1"/>
</dbReference>
<dbReference type="CDD" id="cd13329">
    <property type="entry name" value="PH_RhoGEF"/>
    <property type="match status" value="1"/>
</dbReference>
<dbReference type="VEuPathDB" id="VectorBase:LLOJ005541"/>
<feature type="compositionally biased region" description="Basic and acidic residues" evidence="6">
    <location>
        <begin position="586"/>
        <end position="601"/>
    </location>
</feature>
<feature type="compositionally biased region" description="Polar residues" evidence="6">
    <location>
        <begin position="1"/>
        <end position="10"/>
    </location>
</feature>
<dbReference type="Gene3D" id="2.30.29.30">
    <property type="entry name" value="Pleckstrin-homology domain (PH domain)/Phosphotyrosine-binding domain (PTB)"/>
    <property type="match status" value="1"/>
</dbReference>
<dbReference type="InterPro" id="IPR001849">
    <property type="entry name" value="PH_domain"/>
</dbReference>
<feature type="compositionally biased region" description="Acidic residues" evidence="6">
    <location>
        <begin position="634"/>
        <end position="648"/>
    </location>
</feature>